<protein>
    <submittedName>
        <fullName evidence="2">Uncharacterized protein</fullName>
    </submittedName>
</protein>
<proteinExistence type="predicted"/>
<evidence type="ECO:0000313" key="3">
    <source>
        <dbReference type="Proteomes" id="UP000494106"/>
    </source>
</evidence>
<dbReference type="AlphaFoldDB" id="A0A8S0ZC51"/>
<name>A0A8S0ZC51_ARCPL</name>
<comment type="caution">
    <text evidence="2">The sequence shown here is derived from an EMBL/GenBank/DDBJ whole genome shotgun (WGS) entry which is preliminary data.</text>
</comment>
<dbReference type="OrthoDB" id="6512918at2759"/>
<dbReference type="EMBL" id="CADEBC010000426">
    <property type="protein sequence ID" value="CAB3230090.1"/>
    <property type="molecule type" value="Genomic_DNA"/>
</dbReference>
<gene>
    <name evidence="2" type="ORF">APLA_LOCUS4137</name>
</gene>
<evidence type="ECO:0000313" key="2">
    <source>
        <dbReference type="EMBL" id="CAB3230090.1"/>
    </source>
</evidence>
<keyword evidence="1" id="KW-1133">Transmembrane helix</keyword>
<accession>A0A8S0ZC51</accession>
<keyword evidence="3" id="KW-1185">Reference proteome</keyword>
<keyword evidence="1" id="KW-0812">Transmembrane</keyword>
<reference evidence="2 3" key="1">
    <citation type="submission" date="2020-04" db="EMBL/GenBank/DDBJ databases">
        <authorList>
            <person name="Wallbank WR R."/>
            <person name="Pardo Diaz C."/>
            <person name="Kozak K."/>
            <person name="Martin S."/>
            <person name="Jiggins C."/>
            <person name="Moest M."/>
            <person name="Warren A I."/>
            <person name="Byers J.R.P. K."/>
            <person name="Montejo-Kovacevich G."/>
            <person name="Yen C E."/>
        </authorList>
    </citation>
    <scope>NUCLEOTIDE SEQUENCE [LARGE SCALE GENOMIC DNA]</scope>
</reference>
<feature type="transmembrane region" description="Helical" evidence="1">
    <location>
        <begin position="12"/>
        <end position="31"/>
    </location>
</feature>
<sequence length="78" mass="8288">MLYGAAILPLTYLLSLVFNGPALGFVCYFFLNVVLGMLGAQVVESLLSPTVETTAVADAMDAVLQFHPLYCLVTSVSS</sequence>
<dbReference type="Proteomes" id="UP000494106">
    <property type="component" value="Unassembled WGS sequence"/>
</dbReference>
<evidence type="ECO:0000256" key="1">
    <source>
        <dbReference type="SAM" id="Phobius"/>
    </source>
</evidence>
<keyword evidence="1" id="KW-0472">Membrane</keyword>
<organism evidence="2 3">
    <name type="scientific">Arctia plantaginis</name>
    <name type="common">Wood tiger moth</name>
    <name type="synonym">Phalaena plantaginis</name>
    <dbReference type="NCBI Taxonomy" id="874455"/>
    <lineage>
        <taxon>Eukaryota</taxon>
        <taxon>Metazoa</taxon>
        <taxon>Ecdysozoa</taxon>
        <taxon>Arthropoda</taxon>
        <taxon>Hexapoda</taxon>
        <taxon>Insecta</taxon>
        <taxon>Pterygota</taxon>
        <taxon>Neoptera</taxon>
        <taxon>Endopterygota</taxon>
        <taxon>Lepidoptera</taxon>
        <taxon>Glossata</taxon>
        <taxon>Ditrysia</taxon>
        <taxon>Noctuoidea</taxon>
        <taxon>Erebidae</taxon>
        <taxon>Arctiinae</taxon>
        <taxon>Arctia</taxon>
    </lineage>
</organism>